<dbReference type="SUPFAM" id="SSF53850">
    <property type="entry name" value="Periplasmic binding protein-like II"/>
    <property type="match status" value="1"/>
</dbReference>
<evidence type="ECO:0000313" key="5">
    <source>
        <dbReference type="EMBL" id="BEH90610.1"/>
    </source>
</evidence>
<gene>
    <name evidence="5" type="ORF">T23_07120</name>
</gene>
<evidence type="ECO:0000256" key="4">
    <source>
        <dbReference type="ARBA" id="ARBA00022729"/>
    </source>
</evidence>
<evidence type="ECO:0000313" key="6">
    <source>
        <dbReference type="Proteomes" id="UP001432099"/>
    </source>
</evidence>
<dbReference type="Pfam" id="PF13416">
    <property type="entry name" value="SBP_bac_8"/>
    <property type="match status" value="1"/>
</dbReference>
<keyword evidence="6" id="KW-1185">Reference proteome</keyword>
<keyword evidence="4" id="KW-0732">Signal</keyword>
<accession>A0ABM8ILQ6</accession>
<dbReference type="InterPro" id="IPR050490">
    <property type="entry name" value="Bact_solute-bd_prot1"/>
</dbReference>
<evidence type="ECO:0000256" key="2">
    <source>
        <dbReference type="ARBA" id="ARBA00008520"/>
    </source>
</evidence>
<protein>
    <submittedName>
        <fullName evidence="5">ABC transporter substrate-binding protein</fullName>
    </submittedName>
</protein>
<evidence type="ECO:0000256" key="3">
    <source>
        <dbReference type="ARBA" id="ARBA00022448"/>
    </source>
</evidence>
<dbReference type="PANTHER" id="PTHR43649:SF31">
    <property type="entry name" value="SN-GLYCEROL-3-PHOSPHATE-BINDING PERIPLASMIC PROTEIN UGPB"/>
    <property type="match status" value="1"/>
</dbReference>
<dbReference type="RefSeq" id="WP_237658990.1">
    <property type="nucleotide sequence ID" value="NZ_AP028127.1"/>
</dbReference>
<proteinExistence type="inferred from homology"/>
<comment type="subcellular location">
    <subcellularLocation>
        <location evidence="1">Cell envelope</location>
    </subcellularLocation>
</comment>
<dbReference type="Gene3D" id="3.40.190.10">
    <property type="entry name" value="Periplasmic binding protein-like II"/>
    <property type="match status" value="2"/>
</dbReference>
<keyword evidence="3" id="KW-0813">Transport</keyword>
<evidence type="ECO:0000256" key="1">
    <source>
        <dbReference type="ARBA" id="ARBA00004196"/>
    </source>
</evidence>
<dbReference type="PANTHER" id="PTHR43649">
    <property type="entry name" value="ARABINOSE-BINDING PROTEIN-RELATED"/>
    <property type="match status" value="1"/>
</dbReference>
<comment type="similarity">
    <text evidence="2">Belongs to the bacterial solute-binding protein 1 family.</text>
</comment>
<dbReference type="Proteomes" id="UP001432099">
    <property type="component" value="Chromosome"/>
</dbReference>
<dbReference type="CDD" id="cd14748">
    <property type="entry name" value="PBP2_UgpB"/>
    <property type="match status" value="1"/>
</dbReference>
<name>A0ABM8ILQ6_9FIRM</name>
<organism evidence="5 6">
    <name type="scientific">Turicibacter faecis</name>
    <dbReference type="NCBI Taxonomy" id="2963365"/>
    <lineage>
        <taxon>Bacteria</taxon>
        <taxon>Bacillati</taxon>
        <taxon>Bacillota</taxon>
        <taxon>Erysipelotrichia</taxon>
        <taxon>Erysipelotrichales</taxon>
        <taxon>Turicibacteraceae</taxon>
        <taxon>Turicibacter</taxon>
    </lineage>
</organism>
<sequence>MSGLLCLAGCQGKTQQNEMEMVTSIQEPVEIEFWHGMSGALGETMTELVADFNEGIGSEKGIKVKSTYQGNYEDLKAKTMAAIKAGNNPAVIQGTVNNIMEFIGSGIVQPLDDYIFNQEIGMNDFEDIYEGYRLENSSYCEDQRYYALPFSKSTDLLFYNRTFFDEHGLTVPTTWDELTEVSKKIYELTGKTAFSIDNPANYLITYLMQAGAEYTNSKGDLLFNNEAAIEALTMLQDNVNAGYWRLAGEDSFSSGPFLAENVYLYIGSSASEAFLPEENFVWEAAMIPQLKVDQPQNIQQGNNVAILNKNKTSEEVYAAFEFIKYLASDEANLKWATSTGYLPIRESVATSEDYASYVQQAKQSAKEAGIEAAKSGFVEPLFLMDHKNSNLVRTEVGAMIEEIVLTNADVVETIERYIQKLN</sequence>
<reference evidence="5" key="1">
    <citation type="journal article" date="2024" name="Int. J. Syst. Evol. Microbiol.">
        <title>Turicibacter faecis sp. nov., isolated from faeces of heart failure mouse model.</title>
        <authorList>
            <person name="Imamura Y."/>
            <person name="Motooka D."/>
            <person name="Nakajima Y."/>
            <person name="Ito S."/>
            <person name="Kitakaze M."/>
            <person name="Iida T."/>
            <person name="Nakamura S."/>
        </authorList>
    </citation>
    <scope>NUCLEOTIDE SEQUENCE</scope>
    <source>
        <strain evidence="5">TC023</strain>
    </source>
</reference>
<dbReference type="EMBL" id="AP028127">
    <property type="protein sequence ID" value="BEH90610.1"/>
    <property type="molecule type" value="Genomic_DNA"/>
</dbReference>
<dbReference type="InterPro" id="IPR006059">
    <property type="entry name" value="SBP"/>
</dbReference>